<protein>
    <submittedName>
        <fullName evidence="3">Uncharacterized protein</fullName>
    </submittedName>
</protein>
<feature type="region of interest" description="Disordered" evidence="1">
    <location>
        <begin position="106"/>
        <end position="125"/>
    </location>
</feature>
<accession>A0A4Z2G526</accession>
<evidence type="ECO:0000313" key="4">
    <source>
        <dbReference type="Proteomes" id="UP000314294"/>
    </source>
</evidence>
<organism evidence="3 4">
    <name type="scientific">Liparis tanakae</name>
    <name type="common">Tanaka's snailfish</name>
    <dbReference type="NCBI Taxonomy" id="230148"/>
    <lineage>
        <taxon>Eukaryota</taxon>
        <taxon>Metazoa</taxon>
        <taxon>Chordata</taxon>
        <taxon>Craniata</taxon>
        <taxon>Vertebrata</taxon>
        <taxon>Euteleostomi</taxon>
        <taxon>Actinopterygii</taxon>
        <taxon>Neopterygii</taxon>
        <taxon>Teleostei</taxon>
        <taxon>Neoteleostei</taxon>
        <taxon>Acanthomorphata</taxon>
        <taxon>Eupercaria</taxon>
        <taxon>Perciformes</taxon>
        <taxon>Cottioidei</taxon>
        <taxon>Cottales</taxon>
        <taxon>Liparidae</taxon>
        <taxon>Liparis</taxon>
    </lineage>
</organism>
<proteinExistence type="predicted"/>
<keyword evidence="2" id="KW-0472">Membrane</keyword>
<keyword evidence="4" id="KW-1185">Reference proteome</keyword>
<comment type="caution">
    <text evidence="3">The sequence shown here is derived from an EMBL/GenBank/DDBJ whole genome shotgun (WGS) entry which is preliminary data.</text>
</comment>
<evidence type="ECO:0000256" key="1">
    <source>
        <dbReference type="SAM" id="MobiDB-lite"/>
    </source>
</evidence>
<sequence>MSWPRRCPRGENKRFLELCCHVALISQSKKGNGLHNRSCSENSATCRIGAFCGKCARCEFIFMSLRLESGPEVWGLESSRRDDINTRSNSSPTGCMGLSKYSTGGLGPEAGHTASQSVSDVSGTLHPLPAQRERAAMELLHLLHAVSLPRQVLGHGVVLAAVEAVVRDADVAGRRPAPRLGQGGQQHPPLLLGAVAVALLAVLLVHVVAVPPAADDEDVFAQVADGGALHGQDLRGEAVEDVVGDVSADFLLGRLGRHLVALGAAGGGVVEVGGGDRHLKATVVIDQRQGLHLLPLVVTVLSPSSLSMSTGVLAIT</sequence>
<dbReference type="Proteomes" id="UP000314294">
    <property type="component" value="Unassembled WGS sequence"/>
</dbReference>
<feature type="compositionally biased region" description="Polar residues" evidence="1">
    <location>
        <begin position="113"/>
        <end position="122"/>
    </location>
</feature>
<evidence type="ECO:0000313" key="3">
    <source>
        <dbReference type="EMBL" id="TNN48619.1"/>
    </source>
</evidence>
<reference evidence="3 4" key="1">
    <citation type="submission" date="2019-03" db="EMBL/GenBank/DDBJ databases">
        <title>First draft genome of Liparis tanakae, snailfish: a comprehensive survey of snailfish specific genes.</title>
        <authorList>
            <person name="Kim W."/>
            <person name="Song I."/>
            <person name="Jeong J.-H."/>
            <person name="Kim D."/>
            <person name="Kim S."/>
            <person name="Ryu S."/>
            <person name="Song J.Y."/>
            <person name="Lee S.K."/>
        </authorList>
    </citation>
    <scope>NUCLEOTIDE SEQUENCE [LARGE SCALE GENOMIC DNA]</scope>
    <source>
        <tissue evidence="3">Muscle</tissue>
    </source>
</reference>
<keyword evidence="2" id="KW-0812">Transmembrane</keyword>
<keyword evidence="2" id="KW-1133">Transmembrane helix</keyword>
<feature type="transmembrane region" description="Helical" evidence="2">
    <location>
        <begin position="189"/>
        <end position="209"/>
    </location>
</feature>
<evidence type="ECO:0000256" key="2">
    <source>
        <dbReference type="SAM" id="Phobius"/>
    </source>
</evidence>
<gene>
    <name evidence="3" type="ORF">EYF80_041157</name>
</gene>
<name>A0A4Z2G526_9TELE</name>
<dbReference type="AlphaFoldDB" id="A0A4Z2G526"/>
<dbReference type="EMBL" id="SRLO01000688">
    <property type="protein sequence ID" value="TNN48619.1"/>
    <property type="molecule type" value="Genomic_DNA"/>
</dbReference>
<feature type="transmembrane region" description="Helical" evidence="2">
    <location>
        <begin position="293"/>
        <end position="315"/>
    </location>
</feature>